<reference evidence="1 2" key="1">
    <citation type="submission" date="2009-01" db="EMBL/GenBank/DDBJ databases">
        <authorList>
            <person name="Fulton L."/>
            <person name="Clifton S."/>
            <person name="Fulton B."/>
            <person name="Xu J."/>
            <person name="Minx P."/>
            <person name="Pepin K.H."/>
            <person name="Johnson M."/>
            <person name="Bhonagiri V."/>
            <person name="Nash W.E."/>
            <person name="Mardis E.R."/>
            <person name="Wilson R.K."/>
        </authorList>
    </citation>
    <scope>NUCLEOTIDE SEQUENCE [LARGE SCALE GENOMIC DNA]</scope>
    <source>
        <strain evidence="1 2">DSM 5476</strain>
    </source>
</reference>
<dbReference type="AlphaFoldDB" id="C0EHN5"/>
<keyword evidence="2" id="KW-1185">Reference proteome</keyword>
<dbReference type="STRING" id="537013.CLOSTMETH_03380"/>
<protein>
    <submittedName>
        <fullName evidence="1">Uncharacterized protein</fullName>
    </submittedName>
</protein>
<reference evidence="1 2" key="2">
    <citation type="submission" date="2009-02" db="EMBL/GenBank/DDBJ databases">
        <title>Draft genome sequence of Clostridium methylpentosum (DSM 5476).</title>
        <authorList>
            <person name="Sudarsanam P."/>
            <person name="Ley R."/>
            <person name="Guruge J."/>
            <person name="Turnbaugh P.J."/>
            <person name="Mahowald M."/>
            <person name="Liep D."/>
            <person name="Gordon J."/>
        </authorList>
    </citation>
    <scope>NUCLEOTIDE SEQUENCE [LARGE SCALE GENOMIC DNA]</scope>
    <source>
        <strain evidence="1 2">DSM 5476</strain>
    </source>
</reference>
<evidence type="ECO:0000313" key="1">
    <source>
        <dbReference type="EMBL" id="EEG28965.1"/>
    </source>
</evidence>
<dbReference type="Proteomes" id="UP000003340">
    <property type="component" value="Unassembled WGS sequence"/>
</dbReference>
<dbReference type="EMBL" id="ACEC01000119">
    <property type="protein sequence ID" value="EEG28965.1"/>
    <property type="molecule type" value="Genomic_DNA"/>
</dbReference>
<evidence type="ECO:0000313" key="2">
    <source>
        <dbReference type="Proteomes" id="UP000003340"/>
    </source>
</evidence>
<organism evidence="1 2">
    <name type="scientific">[Clostridium] methylpentosum DSM 5476</name>
    <dbReference type="NCBI Taxonomy" id="537013"/>
    <lineage>
        <taxon>Bacteria</taxon>
        <taxon>Bacillati</taxon>
        <taxon>Bacillota</taxon>
        <taxon>Clostridia</taxon>
        <taxon>Eubacteriales</taxon>
        <taxon>Oscillospiraceae</taxon>
        <taxon>Oscillospiraceae incertae sedis</taxon>
    </lineage>
</organism>
<proteinExistence type="predicted"/>
<feature type="non-terminal residue" evidence="1">
    <location>
        <position position="64"/>
    </location>
</feature>
<sequence>MPRQQMSENRHLQEKRLGKGLFPKVSTLLTRSGPIQMFGRVLLFGVFKRGNKPPVLPGEAELQD</sequence>
<comment type="caution">
    <text evidence="1">The sequence shown here is derived from an EMBL/GenBank/DDBJ whole genome shotgun (WGS) entry which is preliminary data.</text>
</comment>
<name>C0EHN5_9FIRM</name>
<gene>
    <name evidence="1" type="ORF">CLOSTMETH_03380</name>
</gene>
<accession>C0EHN5</accession>
<dbReference type="HOGENOM" id="CLU_2872759_0_0_9"/>